<dbReference type="Proteomes" id="UP000671879">
    <property type="component" value="Chromosome"/>
</dbReference>
<comment type="similarity">
    <text evidence="1 2">Belongs to the UPF0145 family.</text>
</comment>
<accession>A0A9Q7AD37</accession>
<evidence type="ECO:0000313" key="4">
    <source>
        <dbReference type="Proteomes" id="UP000671879"/>
    </source>
</evidence>
<reference evidence="4" key="1">
    <citation type="submission" date="2021-04" db="EMBL/GenBank/DDBJ databases">
        <title>A novel Synergistetes isolate from a pyrite-forming mixed culture.</title>
        <authorList>
            <person name="Bunk B."/>
            <person name="Sproer C."/>
            <person name="Spring S."/>
            <person name="Pester M."/>
        </authorList>
    </citation>
    <scope>NUCLEOTIDE SEQUENCE [LARGE SCALE GENOMIC DNA]</scope>
    <source>
        <strain evidence="4">J.5.4.2-T.3.5.2</strain>
    </source>
</reference>
<evidence type="ECO:0000256" key="2">
    <source>
        <dbReference type="HAMAP-Rule" id="MF_00338"/>
    </source>
</evidence>
<keyword evidence="4" id="KW-1185">Reference proteome</keyword>
<dbReference type="HAMAP" id="MF_00338">
    <property type="entry name" value="UPF0145"/>
    <property type="match status" value="1"/>
</dbReference>
<protein>
    <recommendedName>
        <fullName evidence="2">UPF0145 protein KAR29_01490</fullName>
    </recommendedName>
</protein>
<name>A0A9Q7AD37_9BACT</name>
<dbReference type="InterPro" id="IPR002765">
    <property type="entry name" value="UPF0145_YbjQ-like"/>
</dbReference>
<gene>
    <name evidence="3" type="ORF">KAR29_01490</name>
</gene>
<evidence type="ECO:0000256" key="1">
    <source>
        <dbReference type="ARBA" id="ARBA00010751"/>
    </source>
</evidence>
<dbReference type="PANTHER" id="PTHR34068">
    <property type="entry name" value="UPF0145 PROTEIN YBJQ"/>
    <property type="match status" value="1"/>
</dbReference>
<dbReference type="InterPro" id="IPR035439">
    <property type="entry name" value="UPF0145_dom_sf"/>
</dbReference>
<dbReference type="KEGG" id="aram:KAR29_01490"/>
<dbReference type="EMBL" id="CP072943">
    <property type="protein sequence ID" value="QTX32643.1"/>
    <property type="molecule type" value="Genomic_DNA"/>
</dbReference>
<dbReference type="RefSeq" id="WP_274373893.1">
    <property type="nucleotide sequence ID" value="NZ_CP072943.1"/>
</dbReference>
<dbReference type="SUPFAM" id="SSF117782">
    <property type="entry name" value="YbjQ-like"/>
    <property type="match status" value="1"/>
</dbReference>
<evidence type="ECO:0000313" key="3">
    <source>
        <dbReference type="EMBL" id="QTX32643.1"/>
    </source>
</evidence>
<sequence>MIVTTTHAVEGKKIGRYLGIAFGEVIVGANFFKDFKAGLTNFFGGRSGAYEEELQRARDKALAEMEARASALGADAVVGMLVNYEVIGSNGQNMLMVTVCGTAVRLETL</sequence>
<dbReference type="PANTHER" id="PTHR34068:SF1">
    <property type="entry name" value="UPF0145 PROTEIN YBJQ"/>
    <property type="match status" value="1"/>
</dbReference>
<organism evidence="3 4">
    <name type="scientific">Aminithiophilus ramosus</name>
    <dbReference type="NCBI Taxonomy" id="3029084"/>
    <lineage>
        <taxon>Bacteria</taxon>
        <taxon>Thermotogati</taxon>
        <taxon>Synergistota</taxon>
        <taxon>Synergistia</taxon>
        <taxon>Synergistales</taxon>
        <taxon>Aminithiophilaceae</taxon>
        <taxon>Aminithiophilus</taxon>
    </lineage>
</organism>
<proteinExistence type="inferred from homology"/>
<dbReference type="Pfam" id="PF01906">
    <property type="entry name" value="YbjQ_1"/>
    <property type="match status" value="1"/>
</dbReference>
<dbReference type="Gene3D" id="3.30.110.70">
    <property type="entry name" value="Hypothetical protein apc22750. Chain B"/>
    <property type="match status" value="1"/>
</dbReference>
<dbReference type="AlphaFoldDB" id="A0A9Q7AD37"/>